<dbReference type="InterPro" id="IPR003115">
    <property type="entry name" value="ParB_N"/>
</dbReference>
<sequence length="282" mass="30871">MAGARATFQRIAVALIDVPEDRLSAVRAARVETIAKTSRAIGLLQPVNVEALKNGRFRLIAGAKRLAALMKAGEAEIDARVIAAGTLDEAGRRLIEIVENLDRHDLTKLERAEHLVALKSAHEARFPEARRGGRRGNQHSGGMVRQSEIFAFSQEAAEMTGLSRRAIEVAVQIVSALSEDSKVRLCGNWLEDHQAGLKLLSEQKPAVQARILDILFASPPEAASVADALALVEGRRLLTTAEKLFASTLGNWSRLSERQRSAFLDTHEAAIRVHARARGWFR</sequence>
<keyword evidence="3" id="KW-1185">Reference proteome</keyword>
<proteinExistence type="predicted"/>
<dbReference type="PANTHER" id="PTHR33375:SF1">
    <property type="entry name" value="CHROMOSOME-PARTITIONING PROTEIN PARB-RELATED"/>
    <property type="match status" value="1"/>
</dbReference>
<accession>A0A1C2DRY5</accession>
<gene>
    <name evidence="2" type="ORF">QV13_12330</name>
</gene>
<name>A0A1C2DRY5_9HYPH</name>
<comment type="caution">
    <text evidence="2">The sequence shown here is derived from an EMBL/GenBank/DDBJ whole genome shotgun (WGS) entry which is preliminary data.</text>
</comment>
<feature type="domain" description="ParB-like N-terminal" evidence="1">
    <location>
        <begin position="9"/>
        <end position="101"/>
    </location>
</feature>
<dbReference type="SUPFAM" id="SSF110849">
    <property type="entry name" value="ParB/Sulfiredoxin"/>
    <property type="match status" value="1"/>
</dbReference>
<dbReference type="RefSeq" id="WP_024925137.1">
    <property type="nucleotide sequence ID" value="NZ_MDEO01000032.1"/>
</dbReference>
<dbReference type="STRING" id="1566387.QV13_12330"/>
<dbReference type="Gene3D" id="3.90.1530.30">
    <property type="match status" value="1"/>
</dbReference>
<evidence type="ECO:0000313" key="3">
    <source>
        <dbReference type="Proteomes" id="UP000094412"/>
    </source>
</evidence>
<dbReference type="OrthoDB" id="9800596at2"/>
<evidence type="ECO:0000259" key="1">
    <source>
        <dbReference type="SMART" id="SM00470"/>
    </source>
</evidence>
<dbReference type="Proteomes" id="UP000094412">
    <property type="component" value="Unassembled WGS sequence"/>
</dbReference>
<reference evidence="2 3" key="1">
    <citation type="submission" date="2016-08" db="EMBL/GenBank/DDBJ databases">
        <title>Whole genome sequence of Mesorhizobium sp. strain UASWS1009 isolated from industrial sewage.</title>
        <authorList>
            <person name="Crovadore J."/>
            <person name="Calmin G."/>
            <person name="Chablais R."/>
            <person name="Cochard B."/>
            <person name="Lefort F."/>
        </authorList>
    </citation>
    <scope>NUCLEOTIDE SEQUENCE [LARGE SCALE GENOMIC DNA]</scope>
    <source>
        <strain evidence="2 3">UASWS1009</strain>
    </source>
</reference>
<evidence type="ECO:0000313" key="2">
    <source>
        <dbReference type="EMBL" id="OCX17541.1"/>
    </source>
</evidence>
<dbReference type="PANTHER" id="PTHR33375">
    <property type="entry name" value="CHROMOSOME-PARTITIONING PROTEIN PARB-RELATED"/>
    <property type="match status" value="1"/>
</dbReference>
<dbReference type="InterPro" id="IPR050336">
    <property type="entry name" value="Chromosome_partition/occlusion"/>
</dbReference>
<organism evidence="2 3">
    <name type="scientific">Mesorhizobium hungaricum</name>
    <dbReference type="NCBI Taxonomy" id="1566387"/>
    <lineage>
        <taxon>Bacteria</taxon>
        <taxon>Pseudomonadati</taxon>
        <taxon>Pseudomonadota</taxon>
        <taxon>Alphaproteobacteria</taxon>
        <taxon>Hyphomicrobiales</taxon>
        <taxon>Phyllobacteriaceae</taxon>
        <taxon>Mesorhizobium</taxon>
    </lineage>
</organism>
<dbReference type="GO" id="GO:0007059">
    <property type="term" value="P:chromosome segregation"/>
    <property type="evidence" value="ECO:0007669"/>
    <property type="project" value="TreeGrafter"/>
</dbReference>
<dbReference type="EMBL" id="MDEO01000032">
    <property type="protein sequence ID" value="OCX17541.1"/>
    <property type="molecule type" value="Genomic_DNA"/>
</dbReference>
<protein>
    <recommendedName>
        <fullName evidence="1">ParB-like N-terminal domain-containing protein</fullName>
    </recommendedName>
</protein>
<dbReference type="GO" id="GO:0005694">
    <property type="term" value="C:chromosome"/>
    <property type="evidence" value="ECO:0007669"/>
    <property type="project" value="TreeGrafter"/>
</dbReference>
<dbReference type="SMART" id="SM00470">
    <property type="entry name" value="ParB"/>
    <property type="match status" value="1"/>
</dbReference>
<dbReference type="Pfam" id="PF02195">
    <property type="entry name" value="ParB_N"/>
    <property type="match status" value="1"/>
</dbReference>
<dbReference type="InterPro" id="IPR036086">
    <property type="entry name" value="ParB/Sulfiredoxin_sf"/>
</dbReference>
<dbReference type="AlphaFoldDB" id="A0A1C2DRY5"/>